<dbReference type="SUPFAM" id="SSF54211">
    <property type="entry name" value="Ribosomal protein S5 domain 2-like"/>
    <property type="match status" value="1"/>
</dbReference>
<dbReference type="Gene3D" id="3.30.70.890">
    <property type="entry name" value="GHMP kinase, C-terminal domain"/>
    <property type="match status" value="1"/>
</dbReference>
<dbReference type="InterPro" id="IPR013750">
    <property type="entry name" value="GHMP_kinase_C_dom"/>
</dbReference>
<dbReference type="GO" id="GO:0005524">
    <property type="term" value="F:ATP binding"/>
    <property type="evidence" value="ECO:0007669"/>
    <property type="project" value="UniProtKB-KW"/>
</dbReference>
<dbReference type="AlphaFoldDB" id="A0A1I3VVJ7"/>
<dbReference type="GO" id="GO:0008652">
    <property type="term" value="P:amino acid biosynthetic process"/>
    <property type="evidence" value="ECO:0007669"/>
    <property type="project" value="UniProtKB-KW"/>
</dbReference>
<dbReference type="InterPro" id="IPR020568">
    <property type="entry name" value="Ribosomal_Su5_D2-typ_SF"/>
</dbReference>
<keyword evidence="9" id="KW-1185">Reference proteome</keyword>
<dbReference type="InterPro" id="IPR004422">
    <property type="entry name" value="RFAP_synthase"/>
</dbReference>
<dbReference type="PIRSF" id="PIRSF004884">
    <property type="entry name" value="Sugar_kin_arch"/>
    <property type="match status" value="1"/>
</dbReference>
<keyword evidence="4" id="KW-0418">Kinase</keyword>
<reference evidence="8 9" key="1">
    <citation type="submission" date="2016-10" db="EMBL/GenBank/DDBJ databases">
        <authorList>
            <person name="de Groot N.N."/>
        </authorList>
    </citation>
    <scope>NUCLEOTIDE SEQUENCE [LARGE SCALE GENOMIC DNA]</scope>
    <source>
        <strain evidence="8 9">NE2</strain>
    </source>
</reference>
<evidence type="ECO:0000256" key="3">
    <source>
        <dbReference type="ARBA" id="ARBA00022741"/>
    </source>
</evidence>
<feature type="domain" description="GHMP kinase C-terminal" evidence="7">
    <location>
        <begin position="209"/>
        <end position="296"/>
    </location>
</feature>
<dbReference type="Gene3D" id="3.30.230.10">
    <property type="match status" value="1"/>
</dbReference>
<evidence type="ECO:0000256" key="2">
    <source>
        <dbReference type="ARBA" id="ARBA00022679"/>
    </source>
</evidence>
<dbReference type="GO" id="GO:0016301">
    <property type="term" value="F:kinase activity"/>
    <property type="evidence" value="ECO:0007669"/>
    <property type="project" value="UniProtKB-KW"/>
</dbReference>
<dbReference type="OrthoDB" id="1492801at2"/>
<dbReference type="STRING" id="1612308.SAMN05444581_10185"/>
<name>A0A1I3VVJ7_9HYPH</name>
<evidence type="ECO:0000313" key="8">
    <source>
        <dbReference type="EMBL" id="SFJ98337.1"/>
    </source>
</evidence>
<evidence type="ECO:0000256" key="4">
    <source>
        <dbReference type="ARBA" id="ARBA00022777"/>
    </source>
</evidence>
<dbReference type="NCBIfam" id="TIGR00144">
    <property type="entry name" value="beta_RFAP_syn"/>
    <property type="match status" value="1"/>
</dbReference>
<evidence type="ECO:0000313" key="9">
    <source>
        <dbReference type="Proteomes" id="UP000198755"/>
    </source>
</evidence>
<evidence type="ECO:0000256" key="1">
    <source>
        <dbReference type="ARBA" id="ARBA00022605"/>
    </source>
</evidence>
<gene>
    <name evidence="8" type="ORF">SAMN05444581_10185</name>
</gene>
<keyword evidence="5" id="KW-0067">ATP-binding</keyword>
<keyword evidence="3" id="KW-0547">Nucleotide-binding</keyword>
<dbReference type="PANTHER" id="PTHR20861">
    <property type="entry name" value="HOMOSERINE/4-DIPHOSPHOCYTIDYL-2-C-METHYL-D-ERYTHRITOL KINASE"/>
    <property type="match status" value="1"/>
</dbReference>
<evidence type="ECO:0000259" key="7">
    <source>
        <dbReference type="Pfam" id="PF08544"/>
    </source>
</evidence>
<dbReference type="RefSeq" id="WP_091675782.1">
    <property type="nucleotide sequence ID" value="NZ_FOSN01000001.1"/>
</dbReference>
<dbReference type="EMBL" id="FOSN01000001">
    <property type="protein sequence ID" value="SFJ98337.1"/>
    <property type="molecule type" value="Genomic_DNA"/>
</dbReference>
<evidence type="ECO:0000256" key="5">
    <source>
        <dbReference type="ARBA" id="ARBA00022840"/>
    </source>
</evidence>
<feature type="domain" description="GHMP kinase N-terminal" evidence="6">
    <location>
        <begin position="75"/>
        <end position="127"/>
    </location>
</feature>
<dbReference type="InterPro" id="IPR014721">
    <property type="entry name" value="Ribsml_uS5_D2-typ_fold_subgr"/>
</dbReference>
<dbReference type="PANTHER" id="PTHR20861:SF6">
    <property type="entry name" value="BETA-RIBOFURANOSYLPHENOL 5'-PHOSPHATE SYNTHASE"/>
    <property type="match status" value="1"/>
</dbReference>
<keyword evidence="2" id="KW-0808">Transferase</keyword>
<organism evidence="8 9">
    <name type="scientific">Methylocapsa palsarum</name>
    <dbReference type="NCBI Taxonomy" id="1612308"/>
    <lineage>
        <taxon>Bacteria</taxon>
        <taxon>Pseudomonadati</taxon>
        <taxon>Pseudomonadota</taxon>
        <taxon>Alphaproteobacteria</taxon>
        <taxon>Hyphomicrobiales</taxon>
        <taxon>Beijerinckiaceae</taxon>
        <taxon>Methylocapsa</taxon>
    </lineage>
</organism>
<dbReference type="Pfam" id="PF00288">
    <property type="entry name" value="GHMP_kinases_N"/>
    <property type="match status" value="1"/>
</dbReference>
<dbReference type="InterPro" id="IPR006204">
    <property type="entry name" value="GHMP_kinase_N_dom"/>
</dbReference>
<accession>A0A1I3VVJ7</accession>
<proteinExistence type="predicted"/>
<dbReference type="Pfam" id="PF08544">
    <property type="entry name" value="GHMP_kinases_C"/>
    <property type="match status" value="1"/>
</dbReference>
<evidence type="ECO:0000259" key="6">
    <source>
        <dbReference type="Pfam" id="PF00288"/>
    </source>
</evidence>
<dbReference type="Proteomes" id="UP000198755">
    <property type="component" value="Unassembled WGS sequence"/>
</dbReference>
<sequence>MFDTATAIAPARLHLGFLDMNGGLGRRFGSLGLAIDGPATRLSIARAPSPGIEGVEGPRGASYLEILSGHLRLPHAYALTISEAIPAHAGLGSGTQLALAVAAALRCLEGLPPDPAGDAALLRRGERSGVGAAVFERGGFIVDGGHGEKTRTPPVIARLEFPPDWRIILVLDSRAKGVHGPQERAAFAQLGVFEGSAAAEICRLVLIKALPALAEKDIDAFGGAIGRIQDIVGDYFAPAQGGGRYASAAVADAMDALTRFGAKGAGQSSWGPTGFAFAESENDARRLGARLREKGVEPGIDIAICKGLNHGALVKGQSFDANS</sequence>
<protein>
    <submittedName>
        <fullName evidence="8">Beta-RFAP synthase</fullName>
    </submittedName>
</protein>
<dbReference type="InterPro" id="IPR036554">
    <property type="entry name" value="GHMP_kinase_C_sf"/>
</dbReference>
<keyword evidence="1" id="KW-0028">Amino-acid biosynthesis</keyword>